<sequence length="508" mass="57104">MHFLALPPELILACLADLNFAALDACLETGNRLLNEIIFNSVLLRYRKELERACVEENPSRSPKPSVAERLRELRDRDANWLNFTPTSRRTVTLDFRTTGIYDLANDFYLVGDTPDPITMLCTGIKYIRTARGSEWRRIDAGKPIVDFGLALEEHDLIAIVTYDNAQMRSLDIMLLKFSTGEPHPRAAKPTLHVQDVEIHRGRPGISIEIVGENIAFSVLYWADEQRDRDTFHLFNWKSGAGKMTPFPLNNTGLTFLTPEILIVPSSVDNSLDVFRIPPSVDSQLPSFLHSFGLPELEPAHAILTFQCRGEPNPRSMSTCPSRAKFLPQPDNAIVLFSFQLGRVAQADVTHHMFVLDRARFTRVLDDCDSDAGDIPWAEWGPQCARWLDADPISMHYITTTCGQRMVTIADGARTRPAPIYVLDFNPAHVRRQRAAGPVDGVRVVEADEEPGQRRGPFMEPIHSLVPYVETVSKGLFDYGAVLINEEHIIGAKFGDRSVESLEFLHFG</sequence>
<feature type="chain" id="PRO_5042286235" description="F-box domain-containing protein" evidence="1">
    <location>
        <begin position="17"/>
        <end position="508"/>
    </location>
</feature>
<evidence type="ECO:0000313" key="3">
    <source>
        <dbReference type="Proteomes" id="UP001215280"/>
    </source>
</evidence>
<gene>
    <name evidence="2" type="ORF">DFH07DRAFT_1065029</name>
</gene>
<accession>A0AAD7I6T7</accession>
<dbReference type="AlphaFoldDB" id="A0AAD7I6T7"/>
<keyword evidence="3" id="KW-1185">Reference proteome</keyword>
<protein>
    <recommendedName>
        <fullName evidence="4">F-box domain-containing protein</fullName>
    </recommendedName>
</protein>
<evidence type="ECO:0000313" key="2">
    <source>
        <dbReference type="EMBL" id="KAJ7735540.1"/>
    </source>
</evidence>
<proteinExistence type="predicted"/>
<organism evidence="2 3">
    <name type="scientific">Mycena maculata</name>
    <dbReference type="NCBI Taxonomy" id="230809"/>
    <lineage>
        <taxon>Eukaryota</taxon>
        <taxon>Fungi</taxon>
        <taxon>Dikarya</taxon>
        <taxon>Basidiomycota</taxon>
        <taxon>Agaricomycotina</taxon>
        <taxon>Agaricomycetes</taxon>
        <taxon>Agaricomycetidae</taxon>
        <taxon>Agaricales</taxon>
        <taxon>Marasmiineae</taxon>
        <taxon>Mycenaceae</taxon>
        <taxon>Mycena</taxon>
    </lineage>
</organism>
<feature type="signal peptide" evidence="1">
    <location>
        <begin position="1"/>
        <end position="16"/>
    </location>
</feature>
<comment type="caution">
    <text evidence="2">The sequence shown here is derived from an EMBL/GenBank/DDBJ whole genome shotgun (WGS) entry which is preliminary data.</text>
</comment>
<name>A0AAD7I6T7_9AGAR</name>
<dbReference type="Proteomes" id="UP001215280">
    <property type="component" value="Unassembled WGS sequence"/>
</dbReference>
<evidence type="ECO:0000256" key="1">
    <source>
        <dbReference type="SAM" id="SignalP"/>
    </source>
</evidence>
<evidence type="ECO:0008006" key="4">
    <source>
        <dbReference type="Google" id="ProtNLM"/>
    </source>
</evidence>
<reference evidence="2" key="1">
    <citation type="submission" date="2023-03" db="EMBL/GenBank/DDBJ databases">
        <title>Massive genome expansion in bonnet fungi (Mycena s.s.) driven by repeated elements and novel gene families across ecological guilds.</title>
        <authorList>
            <consortium name="Lawrence Berkeley National Laboratory"/>
            <person name="Harder C.B."/>
            <person name="Miyauchi S."/>
            <person name="Viragh M."/>
            <person name="Kuo A."/>
            <person name="Thoen E."/>
            <person name="Andreopoulos B."/>
            <person name="Lu D."/>
            <person name="Skrede I."/>
            <person name="Drula E."/>
            <person name="Henrissat B."/>
            <person name="Morin E."/>
            <person name="Kohler A."/>
            <person name="Barry K."/>
            <person name="LaButti K."/>
            <person name="Morin E."/>
            <person name="Salamov A."/>
            <person name="Lipzen A."/>
            <person name="Mereny Z."/>
            <person name="Hegedus B."/>
            <person name="Baldrian P."/>
            <person name="Stursova M."/>
            <person name="Weitz H."/>
            <person name="Taylor A."/>
            <person name="Grigoriev I.V."/>
            <person name="Nagy L.G."/>
            <person name="Martin F."/>
            <person name="Kauserud H."/>
        </authorList>
    </citation>
    <scope>NUCLEOTIDE SEQUENCE</scope>
    <source>
        <strain evidence="2">CBHHK188m</strain>
    </source>
</reference>
<keyword evidence="1" id="KW-0732">Signal</keyword>
<dbReference type="EMBL" id="JARJLG010000154">
    <property type="protein sequence ID" value="KAJ7735540.1"/>
    <property type="molecule type" value="Genomic_DNA"/>
</dbReference>